<dbReference type="EMBL" id="BMKF01000001">
    <property type="protein sequence ID" value="GGB59783.1"/>
    <property type="molecule type" value="Genomic_DNA"/>
</dbReference>
<dbReference type="NCBIfam" id="TIGR00055">
    <property type="entry name" value="uppS"/>
    <property type="match status" value="1"/>
</dbReference>
<feature type="active site" description="Proton acceptor" evidence="2">
    <location>
        <position position="78"/>
    </location>
</feature>
<dbReference type="NCBIfam" id="NF011408">
    <property type="entry name" value="PRK14834.1"/>
    <property type="match status" value="1"/>
</dbReference>
<comment type="caution">
    <text evidence="4">The sequence shown here is derived from an EMBL/GenBank/DDBJ whole genome shotgun (WGS) entry which is preliminary data.</text>
</comment>
<feature type="binding site" evidence="2">
    <location>
        <position position="81"/>
    </location>
    <ligand>
        <name>substrate</name>
    </ligand>
</feature>
<feature type="binding site" evidence="2">
    <location>
        <begin position="204"/>
        <end position="206"/>
    </location>
    <ligand>
        <name>substrate</name>
    </ligand>
</feature>
<feature type="binding site" evidence="2">
    <location>
        <begin position="75"/>
        <end position="77"/>
    </location>
    <ligand>
        <name>substrate</name>
    </ligand>
</feature>
<accession>A0ABQ1J4B3</accession>
<dbReference type="HAMAP" id="MF_01139">
    <property type="entry name" value="ISPT"/>
    <property type="match status" value="1"/>
</dbReference>
<sequence>MTTGSASSHGLASQPSGPSDLPRHIGIIMDGNGRWATGHGMPRAIGHERGVEALRRTVKAAQKLGLEFLTVYSFSTENWRRPVSEVSALFALLKTFVKQDLERLKREGVRISVFGTREGLPEDILALLDKAVSETAHNSAFNLGIAFNYGGREEIARAARRLALDVADGKLQADDIDEATIGRALDTHAFPDPDVIIRTGEEHRLSNFLIWQAAYSELIFLNVLWPDFGELDLIRAIQTFASRERRFGGLKSGAA</sequence>
<dbReference type="PANTHER" id="PTHR10291:SF0">
    <property type="entry name" value="DEHYDRODOLICHYL DIPHOSPHATE SYNTHASE 2"/>
    <property type="match status" value="1"/>
</dbReference>
<dbReference type="PROSITE" id="PS01066">
    <property type="entry name" value="UPP_SYNTHASE"/>
    <property type="match status" value="1"/>
</dbReference>
<feature type="region of interest" description="Disordered" evidence="3">
    <location>
        <begin position="1"/>
        <end position="23"/>
    </location>
</feature>
<dbReference type="EC" id="2.5.1.-" evidence="2"/>
<feature type="binding site" evidence="2">
    <location>
        <position position="198"/>
    </location>
    <ligand>
        <name>substrate</name>
    </ligand>
</feature>
<feature type="binding site" evidence="2">
    <location>
        <position position="217"/>
    </location>
    <ligand>
        <name>Mg(2+)</name>
        <dbReference type="ChEBI" id="CHEBI:18420"/>
    </ligand>
</feature>
<dbReference type="Pfam" id="PF01255">
    <property type="entry name" value="Prenyltransf"/>
    <property type="match status" value="1"/>
</dbReference>
<evidence type="ECO:0000313" key="4">
    <source>
        <dbReference type="EMBL" id="GGB59783.1"/>
    </source>
</evidence>
<dbReference type="InterPro" id="IPR018520">
    <property type="entry name" value="UPP_synth-like_CS"/>
</dbReference>
<evidence type="ECO:0000256" key="2">
    <source>
        <dbReference type="HAMAP-Rule" id="MF_01139"/>
    </source>
</evidence>
<dbReference type="InterPro" id="IPR001441">
    <property type="entry name" value="UPP_synth-like"/>
</dbReference>
<dbReference type="NCBIfam" id="NF011405">
    <property type="entry name" value="PRK14830.1"/>
    <property type="match status" value="1"/>
</dbReference>
<evidence type="ECO:0000313" key="5">
    <source>
        <dbReference type="Proteomes" id="UP000628854"/>
    </source>
</evidence>
<evidence type="ECO:0000256" key="3">
    <source>
        <dbReference type="SAM" id="MobiDB-lite"/>
    </source>
</evidence>
<protein>
    <recommendedName>
        <fullName evidence="2">Isoprenyl transferase</fullName>
        <ecNumber evidence="2">2.5.1.-</ecNumber>
    </recommendedName>
</protein>
<feature type="binding site" evidence="2">
    <location>
        <position position="47"/>
    </location>
    <ligand>
        <name>substrate</name>
    </ligand>
</feature>
<keyword evidence="1 2" id="KW-0808">Transferase</keyword>
<dbReference type="GO" id="GO:0016740">
    <property type="term" value="F:transferase activity"/>
    <property type="evidence" value="ECO:0007669"/>
    <property type="project" value="UniProtKB-KW"/>
</dbReference>
<evidence type="ECO:0000256" key="1">
    <source>
        <dbReference type="ARBA" id="ARBA00022679"/>
    </source>
</evidence>
<dbReference type="PANTHER" id="PTHR10291">
    <property type="entry name" value="DEHYDRODOLICHYL DIPHOSPHATE SYNTHASE FAMILY MEMBER"/>
    <property type="match status" value="1"/>
</dbReference>
<feature type="compositionally biased region" description="Polar residues" evidence="3">
    <location>
        <begin position="1"/>
        <end position="17"/>
    </location>
</feature>
<comment type="subunit">
    <text evidence="2">Homodimer.</text>
</comment>
<feature type="binding site" evidence="2">
    <location>
        <position position="79"/>
    </location>
    <ligand>
        <name>substrate</name>
    </ligand>
</feature>
<dbReference type="Proteomes" id="UP000628854">
    <property type="component" value="Unassembled WGS sequence"/>
</dbReference>
<dbReference type="Gene3D" id="3.40.1180.10">
    <property type="entry name" value="Decaprenyl diphosphate synthase-like"/>
    <property type="match status" value="1"/>
</dbReference>
<dbReference type="CDD" id="cd00475">
    <property type="entry name" value="Cis_IPPS"/>
    <property type="match status" value="1"/>
</dbReference>
<proteinExistence type="inferred from homology"/>
<keyword evidence="2" id="KW-0479">Metal-binding</keyword>
<dbReference type="InterPro" id="IPR036424">
    <property type="entry name" value="UPP_synth-like_sf"/>
</dbReference>
<dbReference type="SUPFAM" id="SSF64005">
    <property type="entry name" value="Undecaprenyl diphosphate synthase"/>
    <property type="match status" value="1"/>
</dbReference>
<feature type="binding site" evidence="2">
    <location>
        <position position="35"/>
    </location>
    <ligand>
        <name>substrate</name>
    </ligand>
</feature>
<feature type="binding site" evidence="2">
    <location>
        <position position="43"/>
    </location>
    <ligand>
        <name>substrate</name>
    </ligand>
</feature>
<feature type="binding site" evidence="2">
    <location>
        <position position="30"/>
    </location>
    <ligand>
        <name>Mg(2+)</name>
        <dbReference type="ChEBI" id="CHEBI:18420"/>
    </ligand>
</feature>
<comment type="function">
    <text evidence="2">Catalyzes the condensation of isopentenyl diphosphate (IPP) with allylic pyrophosphates generating different type of terpenoids.</text>
</comment>
<dbReference type="RefSeq" id="WP_084393722.1">
    <property type="nucleotide sequence ID" value="NZ_BMKF01000001.1"/>
</dbReference>
<comment type="cofactor">
    <cofactor evidence="2">
        <name>Mg(2+)</name>
        <dbReference type="ChEBI" id="CHEBI:18420"/>
    </cofactor>
    <text evidence="2">Binds 2 magnesium ions per subunit.</text>
</comment>
<keyword evidence="5" id="KW-1185">Reference proteome</keyword>
<organism evidence="4 5">
    <name type="scientific">Henriciella pelagia</name>
    <dbReference type="NCBI Taxonomy" id="1977912"/>
    <lineage>
        <taxon>Bacteria</taxon>
        <taxon>Pseudomonadati</taxon>
        <taxon>Pseudomonadota</taxon>
        <taxon>Alphaproteobacteria</taxon>
        <taxon>Hyphomonadales</taxon>
        <taxon>Hyphomonadaceae</taxon>
        <taxon>Henriciella</taxon>
    </lineage>
</organism>
<reference evidence="5" key="1">
    <citation type="journal article" date="2019" name="Int. J. Syst. Evol. Microbiol.">
        <title>The Global Catalogue of Microorganisms (GCM) 10K type strain sequencing project: providing services to taxonomists for standard genome sequencing and annotation.</title>
        <authorList>
            <consortium name="The Broad Institute Genomics Platform"/>
            <consortium name="The Broad Institute Genome Sequencing Center for Infectious Disease"/>
            <person name="Wu L."/>
            <person name="Ma J."/>
        </authorList>
    </citation>
    <scope>NUCLEOTIDE SEQUENCE [LARGE SCALE GENOMIC DNA]</scope>
    <source>
        <strain evidence="5">CGMCC 1.15928</strain>
    </source>
</reference>
<name>A0ABQ1J4B3_9PROT</name>
<comment type="similarity">
    <text evidence="2">Belongs to the UPP synthase family.</text>
</comment>
<gene>
    <name evidence="4" type="primary">uppS2</name>
    <name evidence="4" type="ORF">GCM10011503_05320</name>
</gene>
<keyword evidence="2" id="KW-0460">Magnesium</keyword>
<feature type="binding site" evidence="2">
    <location>
        <begin position="31"/>
        <end position="34"/>
    </location>
    <ligand>
        <name>substrate</name>
    </ligand>
</feature>
<feature type="active site" evidence="2">
    <location>
        <position position="30"/>
    </location>
</feature>